<dbReference type="Proteomes" id="UP001140453">
    <property type="component" value="Unassembled WGS sequence"/>
</dbReference>
<name>A0A9W9CXJ8_9PEZI</name>
<evidence type="ECO:0000256" key="2">
    <source>
        <dbReference type="SAM" id="SignalP"/>
    </source>
</evidence>
<evidence type="ECO:0000313" key="4">
    <source>
        <dbReference type="Proteomes" id="UP001140453"/>
    </source>
</evidence>
<feature type="region of interest" description="Disordered" evidence="1">
    <location>
        <begin position="88"/>
        <end position="118"/>
    </location>
</feature>
<keyword evidence="4" id="KW-1185">Reference proteome</keyword>
<sequence length="118" mass="11832">MKTEHLTLPTLQVAAALFFASSAQAAGQAETYCIDTNDIIVENSNCDGTATPATFFVIDGAPGGTVGTAVEGAVGTKVDSTDKTALESAGFTSGGFGKRQTPEEEEQSAAGILVGAAS</sequence>
<dbReference type="OrthoDB" id="4840825at2759"/>
<proteinExistence type="predicted"/>
<comment type="caution">
    <text evidence="3">The sequence shown here is derived from an EMBL/GenBank/DDBJ whole genome shotgun (WGS) entry which is preliminary data.</text>
</comment>
<reference evidence="3" key="1">
    <citation type="submission" date="2022-10" db="EMBL/GenBank/DDBJ databases">
        <title>Tapping the CABI collections for fungal endophytes: first genome assemblies for Collariella, Neodidymelliopsis, Ascochyta clinopodiicola, Didymella pomorum, Didymosphaeria variabile, Neocosmospora piperis and Neocucurbitaria cava.</title>
        <authorList>
            <person name="Hill R."/>
        </authorList>
    </citation>
    <scope>NUCLEOTIDE SEQUENCE</scope>
    <source>
        <strain evidence="3">IMI 355082</strain>
    </source>
</reference>
<dbReference type="EMBL" id="JAPEVB010000003">
    <property type="protein sequence ID" value="KAJ4392253.1"/>
    <property type="molecule type" value="Genomic_DNA"/>
</dbReference>
<organism evidence="3 4">
    <name type="scientific">Gnomoniopsis smithogilvyi</name>
    <dbReference type="NCBI Taxonomy" id="1191159"/>
    <lineage>
        <taxon>Eukaryota</taxon>
        <taxon>Fungi</taxon>
        <taxon>Dikarya</taxon>
        <taxon>Ascomycota</taxon>
        <taxon>Pezizomycotina</taxon>
        <taxon>Sordariomycetes</taxon>
        <taxon>Sordariomycetidae</taxon>
        <taxon>Diaporthales</taxon>
        <taxon>Gnomoniaceae</taxon>
        <taxon>Gnomoniopsis</taxon>
    </lineage>
</organism>
<evidence type="ECO:0000313" key="3">
    <source>
        <dbReference type="EMBL" id="KAJ4392253.1"/>
    </source>
</evidence>
<gene>
    <name evidence="3" type="ORF">N0V93_005878</name>
</gene>
<dbReference type="AlphaFoldDB" id="A0A9W9CXJ8"/>
<accession>A0A9W9CXJ8</accession>
<keyword evidence="2" id="KW-0732">Signal</keyword>
<protein>
    <submittedName>
        <fullName evidence="3">Uncharacterized protein</fullName>
    </submittedName>
</protein>
<evidence type="ECO:0000256" key="1">
    <source>
        <dbReference type="SAM" id="MobiDB-lite"/>
    </source>
</evidence>
<feature type="signal peptide" evidence="2">
    <location>
        <begin position="1"/>
        <end position="25"/>
    </location>
</feature>
<feature type="chain" id="PRO_5040762562" evidence="2">
    <location>
        <begin position="26"/>
        <end position="118"/>
    </location>
</feature>